<dbReference type="VEuPathDB" id="FungiDB:PADG_12241"/>
<evidence type="ECO:0000313" key="2">
    <source>
        <dbReference type="Proteomes" id="UP000001628"/>
    </source>
</evidence>
<dbReference type="RefSeq" id="XP_010762623.1">
    <property type="nucleotide sequence ID" value="XM_010764321.1"/>
</dbReference>
<dbReference type="AlphaFoldDB" id="A0A0A0HR44"/>
<protein>
    <submittedName>
        <fullName evidence="1">Uncharacterized protein</fullName>
    </submittedName>
</protein>
<keyword evidence="2" id="KW-1185">Reference proteome</keyword>
<dbReference type="KEGG" id="pbn:PADG_12241"/>
<name>A0A0A0HR44_PARBD</name>
<gene>
    <name evidence="1" type="ORF">PADG_12241</name>
</gene>
<dbReference type="Proteomes" id="UP000001628">
    <property type="component" value="Unassembled WGS sequence"/>
</dbReference>
<proteinExistence type="predicted"/>
<dbReference type="GeneID" id="22588138"/>
<reference evidence="1 2" key="1">
    <citation type="journal article" date="2011" name="PLoS Genet.">
        <title>Comparative genomic analysis of human fungal pathogens causing paracoccidioidomycosis.</title>
        <authorList>
            <person name="Desjardins C.A."/>
            <person name="Champion M.D."/>
            <person name="Holder J.W."/>
            <person name="Muszewska A."/>
            <person name="Goldberg J."/>
            <person name="Bailao A.M."/>
            <person name="Brigido M.M."/>
            <person name="Ferreira M.E."/>
            <person name="Garcia A.M."/>
            <person name="Grynberg M."/>
            <person name="Gujja S."/>
            <person name="Heiman D.I."/>
            <person name="Henn M.R."/>
            <person name="Kodira C.D."/>
            <person name="Leon-Narvaez H."/>
            <person name="Longo L.V."/>
            <person name="Ma L.J."/>
            <person name="Malavazi I."/>
            <person name="Matsuo A.L."/>
            <person name="Morais F.V."/>
            <person name="Pereira M."/>
            <person name="Rodriguez-Brito S."/>
            <person name="Sakthikumar S."/>
            <person name="Salem-Izacc S.M."/>
            <person name="Sykes S.M."/>
            <person name="Teixeira M.M."/>
            <person name="Vallejo M.C."/>
            <person name="Walter M.E."/>
            <person name="Yandava C."/>
            <person name="Young S."/>
            <person name="Zeng Q."/>
            <person name="Zucker J."/>
            <person name="Felipe M.S."/>
            <person name="Goldman G.H."/>
            <person name="Haas B.J."/>
            <person name="McEwen J.G."/>
            <person name="Nino-Vega G."/>
            <person name="Puccia R."/>
            <person name="San-Blas G."/>
            <person name="Soares C.M."/>
            <person name="Birren B.W."/>
            <person name="Cuomo C.A."/>
        </authorList>
    </citation>
    <scope>NUCLEOTIDE SEQUENCE [LARGE SCALE GENOMIC DNA]</scope>
    <source>
        <strain evidence="1 2">Pb18</strain>
    </source>
</reference>
<organism evidence="1 2">
    <name type="scientific">Paracoccidioides brasiliensis (strain Pb18)</name>
    <dbReference type="NCBI Taxonomy" id="502780"/>
    <lineage>
        <taxon>Eukaryota</taxon>
        <taxon>Fungi</taxon>
        <taxon>Dikarya</taxon>
        <taxon>Ascomycota</taxon>
        <taxon>Pezizomycotina</taxon>
        <taxon>Eurotiomycetes</taxon>
        <taxon>Eurotiomycetidae</taxon>
        <taxon>Onygenales</taxon>
        <taxon>Ajellomycetaceae</taxon>
        <taxon>Paracoccidioides</taxon>
    </lineage>
</organism>
<dbReference type="EMBL" id="KN275966">
    <property type="protein sequence ID" value="KGM91669.1"/>
    <property type="molecule type" value="Genomic_DNA"/>
</dbReference>
<evidence type="ECO:0000313" key="1">
    <source>
        <dbReference type="EMBL" id="KGM91669.1"/>
    </source>
</evidence>
<dbReference type="HOGENOM" id="CLU_2923275_0_0_1"/>
<accession>A0A0A0HR44</accession>
<dbReference type="InParanoid" id="A0A0A0HR44"/>
<sequence>MAHQDGMSHIVRDGGRVLAARIPRALTQMQPWVLIKSQTPDGSEAIANLSRSSFAIGKGWG</sequence>